<dbReference type="RefSeq" id="WP_408166641.1">
    <property type="nucleotide sequence ID" value="NZ_JAQQFR010000003.1"/>
</dbReference>
<dbReference type="EMBL" id="JAQQFR010000003">
    <property type="protein sequence ID" value="MFL9878019.1"/>
    <property type="molecule type" value="Genomic_DNA"/>
</dbReference>
<dbReference type="InterPro" id="IPR025355">
    <property type="entry name" value="DUF4259"/>
</dbReference>
<accession>A0ABW8Z4Q1</accession>
<evidence type="ECO:0000313" key="2">
    <source>
        <dbReference type="Proteomes" id="UP001629214"/>
    </source>
</evidence>
<gene>
    <name evidence="1" type="ORF">PQR63_06505</name>
</gene>
<comment type="caution">
    <text evidence="1">The sequence shown here is derived from an EMBL/GenBank/DDBJ whole genome shotgun (WGS) entry which is preliminary data.</text>
</comment>
<protein>
    <submittedName>
        <fullName evidence="1">DUF4259 domain-containing protein</fullName>
    </submittedName>
</protein>
<evidence type="ECO:0000313" key="1">
    <source>
        <dbReference type="EMBL" id="MFL9878019.1"/>
    </source>
</evidence>
<keyword evidence="2" id="KW-1185">Reference proteome</keyword>
<sequence>METTRRYHRQRSFLRTHQSLLEKYMGAWSHESFGNDDACDFASDLLEVKDLSLLEEALDAVVEIGNDYLEAPEASRAIAAAEIVARLQGNWGIRDAYSETADSWVEKAGLRPDSTLVQKADEAIERILIEPSELLELWQESENSDLWMNSVRDLRSRLSS</sequence>
<dbReference type="Pfam" id="PF14078">
    <property type="entry name" value="DUF4259"/>
    <property type="match status" value="1"/>
</dbReference>
<organism evidence="1 2">
    <name type="scientific">Herbaspirillum rhizosphaerae</name>
    <dbReference type="NCBI Taxonomy" id="346179"/>
    <lineage>
        <taxon>Bacteria</taxon>
        <taxon>Pseudomonadati</taxon>
        <taxon>Pseudomonadota</taxon>
        <taxon>Betaproteobacteria</taxon>
        <taxon>Burkholderiales</taxon>
        <taxon>Oxalobacteraceae</taxon>
        <taxon>Herbaspirillum</taxon>
    </lineage>
</organism>
<name>A0ABW8Z4Q1_9BURK</name>
<dbReference type="Proteomes" id="UP001629214">
    <property type="component" value="Unassembled WGS sequence"/>
</dbReference>
<proteinExistence type="predicted"/>
<reference evidence="1 2" key="1">
    <citation type="journal article" date="2024" name="Chem. Sci.">
        <title>Discovery of megapolipeptins by genome mining of a Burkholderiales bacteria collection.</title>
        <authorList>
            <person name="Paulo B.S."/>
            <person name="Recchia M.J.J."/>
            <person name="Lee S."/>
            <person name="Fergusson C.H."/>
            <person name="Romanowski S.B."/>
            <person name="Hernandez A."/>
            <person name="Krull N."/>
            <person name="Liu D.Y."/>
            <person name="Cavanagh H."/>
            <person name="Bos A."/>
            <person name="Gray C.A."/>
            <person name="Murphy B.T."/>
            <person name="Linington R.G."/>
            <person name="Eustaquio A.S."/>
        </authorList>
    </citation>
    <scope>NUCLEOTIDE SEQUENCE [LARGE SCALE GENOMIC DNA]</scope>
    <source>
        <strain evidence="1 2">RL21-008-BIB-B</strain>
    </source>
</reference>